<name>A0ABQ2W4A2_9ACTN</name>
<feature type="region of interest" description="Disordered" evidence="1">
    <location>
        <begin position="1"/>
        <end position="28"/>
    </location>
</feature>
<evidence type="ECO:0000256" key="1">
    <source>
        <dbReference type="SAM" id="MobiDB-lite"/>
    </source>
</evidence>
<feature type="region of interest" description="Disordered" evidence="1">
    <location>
        <begin position="100"/>
        <end position="126"/>
    </location>
</feature>
<dbReference type="Proteomes" id="UP000660675">
    <property type="component" value="Unassembled WGS sequence"/>
</dbReference>
<gene>
    <name evidence="2" type="ORF">GCM10015535_51610</name>
</gene>
<evidence type="ECO:0000313" key="3">
    <source>
        <dbReference type="Proteomes" id="UP000660675"/>
    </source>
</evidence>
<keyword evidence="3" id="KW-1185">Reference proteome</keyword>
<evidence type="ECO:0000313" key="2">
    <source>
        <dbReference type="EMBL" id="GGV91924.1"/>
    </source>
</evidence>
<reference evidence="3" key="1">
    <citation type="journal article" date="2019" name="Int. J. Syst. Evol. Microbiol.">
        <title>The Global Catalogue of Microorganisms (GCM) 10K type strain sequencing project: providing services to taxonomists for standard genome sequencing and annotation.</title>
        <authorList>
            <consortium name="The Broad Institute Genomics Platform"/>
            <consortium name="The Broad Institute Genome Sequencing Center for Infectious Disease"/>
            <person name="Wu L."/>
            <person name="Ma J."/>
        </authorList>
    </citation>
    <scope>NUCLEOTIDE SEQUENCE [LARGE SCALE GENOMIC DNA]</scope>
    <source>
        <strain evidence="3">JCM 4376</strain>
    </source>
</reference>
<comment type="caution">
    <text evidence="2">The sequence shown here is derived from an EMBL/GenBank/DDBJ whole genome shotgun (WGS) entry which is preliminary data.</text>
</comment>
<dbReference type="EMBL" id="BMTF01000020">
    <property type="protein sequence ID" value="GGV91924.1"/>
    <property type="molecule type" value="Genomic_DNA"/>
</dbReference>
<sequence length="126" mass="12116">MVGEGDVTGVVQGPCREDRGTLVGTGAPAEHRADRIRVAAVEGGDAGVLGVARIPADAESKTPAIDGESAPAGAGAEAGGALAWRGVLLVVVGGESTIAAQDQDTGRGSGHHSGTGIGAGPSLVAE</sequence>
<proteinExistence type="predicted"/>
<organism evidence="2 3">
    <name type="scientific">Streptomyces gelaticus</name>
    <dbReference type="NCBI Taxonomy" id="285446"/>
    <lineage>
        <taxon>Bacteria</taxon>
        <taxon>Bacillati</taxon>
        <taxon>Actinomycetota</taxon>
        <taxon>Actinomycetes</taxon>
        <taxon>Kitasatosporales</taxon>
        <taxon>Streptomycetaceae</taxon>
        <taxon>Streptomyces</taxon>
    </lineage>
</organism>
<feature type="compositionally biased region" description="Gly residues" evidence="1">
    <location>
        <begin position="107"/>
        <end position="119"/>
    </location>
</feature>
<protein>
    <submittedName>
        <fullName evidence="2">Uncharacterized protein</fullName>
    </submittedName>
</protein>
<accession>A0ABQ2W4A2</accession>